<evidence type="ECO:0000256" key="2">
    <source>
        <dbReference type="ARBA" id="ARBA00022840"/>
    </source>
</evidence>
<dbReference type="GO" id="GO:0005524">
    <property type="term" value="F:ATP binding"/>
    <property type="evidence" value="ECO:0007669"/>
    <property type="project" value="UniProtKB-KW"/>
</dbReference>
<dbReference type="Pfam" id="PF23562">
    <property type="entry name" value="AMP-binding_C_3"/>
    <property type="match status" value="1"/>
</dbReference>
<reference evidence="4 6" key="1">
    <citation type="submission" date="2016-06" db="EMBL/GenBank/DDBJ databases">
        <title>Complete genome sequence of Streptomyces griseochromogenes ATCC 14511, the Blasticidin S producer.</title>
        <authorList>
            <person name="Wu L."/>
        </authorList>
    </citation>
    <scope>NUCLEOTIDE SEQUENCE [LARGE SCALE GENOMIC DNA]</scope>
    <source>
        <strain evidence="4 6">ATCC 14511</strain>
    </source>
</reference>
<dbReference type="OrthoDB" id="5240489at2"/>
<dbReference type="PROSITE" id="PS00455">
    <property type="entry name" value="AMP_BINDING"/>
    <property type="match status" value="1"/>
</dbReference>
<dbReference type="Pfam" id="PF00501">
    <property type="entry name" value="AMP-binding"/>
    <property type="match status" value="1"/>
</dbReference>
<keyword evidence="2" id="KW-0067">ATP-binding</keyword>
<evidence type="ECO:0000256" key="1">
    <source>
        <dbReference type="ARBA" id="ARBA00022741"/>
    </source>
</evidence>
<dbReference type="AlphaFoldDB" id="A0A1B1B3N1"/>
<dbReference type="EMBL" id="JAGGLP010000023">
    <property type="protein sequence ID" value="MBP2054747.1"/>
    <property type="molecule type" value="Genomic_DNA"/>
</dbReference>
<dbReference type="SUPFAM" id="SSF56801">
    <property type="entry name" value="Acetyl-CoA synthetase-like"/>
    <property type="match status" value="1"/>
</dbReference>
<dbReference type="Proteomes" id="UP000092659">
    <property type="component" value="Chromosome"/>
</dbReference>
<dbReference type="RefSeq" id="WP_067311226.1">
    <property type="nucleotide sequence ID" value="NZ_CP016279.1"/>
</dbReference>
<evidence type="ECO:0000313" key="6">
    <source>
        <dbReference type="Proteomes" id="UP000092659"/>
    </source>
</evidence>
<dbReference type="CDD" id="cd05907">
    <property type="entry name" value="VL_LC_FACS_like"/>
    <property type="match status" value="1"/>
</dbReference>
<name>A0A1B1B3N1_9ACTN</name>
<dbReference type="KEGG" id="sgs:AVL59_31355"/>
<organism evidence="4 6">
    <name type="scientific">Streptomyces griseochromogenes</name>
    <dbReference type="NCBI Taxonomy" id="68214"/>
    <lineage>
        <taxon>Bacteria</taxon>
        <taxon>Bacillati</taxon>
        <taxon>Actinomycetota</taxon>
        <taxon>Actinomycetes</taxon>
        <taxon>Kitasatosporales</taxon>
        <taxon>Streptomycetaceae</taxon>
        <taxon>Streptomyces</taxon>
    </lineage>
</organism>
<dbReference type="InterPro" id="IPR042099">
    <property type="entry name" value="ANL_N_sf"/>
</dbReference>
<dbReference type="Proteomes" id="UP001519309">
    <property type="component" value="Unassembled WGS sequence"/>
</dbReference>
<evidence type="ECO:0000313" key="7">
    <source>
        <dbReference type="Proteomes" id="UP001519309"/>
    </source>
</evidence>
<dbReference type="EMBL" id="CP016279">
    <property type="protein sequence ID" value="ANP53436.1"/>
    <property type="molecule type" value="Genomic_DNA"/>
</dbReference>
<dbReference type="PANTHER" id="PTHR43272">
    <property type="entry name" value="LONG-CHAIN-FATTY-ACID--COA LIGASE"/>
    <property type="match status" value="1"/>
</dbReference>
<dbReference type="STRING" id="68214.AVL59_31355"/>
<dbReference type="Gene3D" id="3.40.50.12780">
    <property type="entry name" value="N-terminal domain of ligase-like"/>
    <property type="match status" value="1"/>
</dbReference>
<evidence type="ECO:0000259" key="3">
    <source>
        <dbReference type="Pfam" id="PF00501"/>
    </source>
</evidence>
<accession>A0A1B1B3N1</accession>
<reference evidence="5 7" key="2">
    <citation type="submission" date="2021-03" db="EMBL/GenBank/DDBJ databases">
        <title>Genomic Encyclopedia of Type Strains, Phase IV (KMG-IV): sequencing the most valuable type-strain genomes for metagenomic binning, comparative biology and taxonomic classification.</title>
        <authorList>
            <person name="Goeker M."/>
        </authorList>
    </citation>
    <scope>NUCLEOTIDE SEQUENCE [LARGE SCALE GENOMIC DNA]</scope>
    <source>
        <strain evidence="5 7">DSM 40499</strain>
    </source>
</reference>
<proteinExistence type="predicted"/>
<evidence type="ECO:0000313" key="4">
    <source>
        <dbReference type="EMBL" id="ANP53436.1"/>
    </source>
</evidence>
<sequence length="588" mass="63203">MTAPTAAGVPAGHLARALDAPTVVDAFELTADVCAELPALRTTGGEVHTWAQYRAAARGCAAGLARLGLRAGDTIGLLLGNRPEFHVLDAAAMTLGVTTCSFHLTSCDEELRRLVADSRAAVLVCAETERGRAERLLGECPGLRELVLVGETDGLAALLDPGAAMPRRHRPRPQDPLTVVYTSGTSGPPKGVELSHAAVRAAGHAFLARVPLPAGARLVSYLPMAHIAERCASHYLPMVLGADVTCCEAPDRLFEVMPRVRPHWLFSVPRIWEKLHVRLLTELDRAPAEFRYGALRALELGEALSAGKHGVTDEYRRLEQSHLAPVRALLGLDAARFVHVGAAPVREETMRFLCALGLPMGEIWGMTELCAAACVTVPGAHRPGWIGPPLPEVEVRTASDGEVLVRGRTVMAGYRGRPRETAAAFGPQGWLRTGDLGELDADGSLRITGRKKDLIVTGYGKNLAPARIEARVAAEEPLIDQICVIGDGRPYLVALVTLSTMGEGNAADRVERVRTGLARANRRLSRPERVLRFAVVDEDWTPPSGLVTPTLKPRRRQILARYRDLVDDLYAGGGLTPREDGDGGSDED</sequence>
<gene>
    <name evidence="4" type="ORF">AVL59_31355</name>
    <name evidence="5" type="ORF">J2Z21_007757</name>
</gene>
<keyword evidence="1" id="KW-0547">Nucleotide-binding</keyword>
<dbReference type="PANTHER" id="PTHR43272:SF33">
    <property type="entry name" value="AMP-BINDING DOMAIN-CONTAINING PROTEIN-RELATED"/>
    <property type="match status" value="1"/>
</dbReference>
<dbReference type="GO" id="GO:0004467">
    <property type="term" value="F:long-chain fatty acid-CoA ligase activity"/>
    <property type="evidence" value="ECO:0007669"/>
    <property type="project" value="TreeGrafter"/>
</dbReference>
<dbReference type="GO" id="GO:0016020">
    <property type="term" value="C:membrane"/>
    <property type="evidence" value="ECO:0007669"/>
    <property type="project" value="TreeGrafter"/>
</dbReference>
<keyword evidence="7" id="KW-1185">Reference proteome</keyword>
<dbReference type="InterPro" id="IPR000873">
    <property type="entry name" value="AMP-dep_synth/lig_dom"/>
</dbReference>
<protein>
    <submittedName>
        <fullName evidence="5">Long-subunit acyl-CoA synthetase (AMP-forming)</fullName>
    </submittedName>
</protein>
<feature type="domain" description="AMP-dependent synthetase/ligase" evidence="3">
    <location>
        <begin position="31"/>
        <end position="414"/>
    </location>
</feature>
<evidence type="ECO:0000313" key="5">
    <source>
        <dbReference type="EMBL" id="MBP2054747.1"/>
    </source>
</evidence>
<dbReference type="InterPro" id="IPR020845">
    <property type="entry name" value="AMP-binding_CS"/>
</dbReference>